<dbReference type="SUPFAM" id="SSF53474">
    <property type="entry name" value="alpha/beta-Hydrolases"/>
    <property type="match status" value="1"/>
</dbReference>
<sequence>DDLRAERRGRNAPAYVFGVSKGGMMAYRFACARPDRVAAIAVVAGTLSTDDCAGAAVPLLHIHGTRDENVPLDGGRGRNSARGANWPAVMPGIEKFRRANHADAQPKVERVSSDTVCQSYTRNGREVVRLCLIEGGGHAWPGMEAEVRQRRRGVYVQLSSMRRKRSPSSFWPI</sequence>
<keyword evidence="2" id="KW-0378">Hydrolase</keyword>
<evidence type="ECO:0000313" key="3">
    <source>
        <dbReference type="EMBL" id="AIA89416.1"/>
    </source>
</evidence>
<feature type="non-terminal residue" evidence="3">
    <location>
        <position position="173"/>
    </location>
</feature>
<dbReference type="Gene3D" id="3.40.50.1820">
    <property type="entry name" value="alpha/beta hydrolase"/>
    <property type="match status" value="1"/>
</dbReference>
<dbReference type="AlphaFoldDB" id="A0A060C9L0"/>
<dbReference type="PANTHER" id="PTHR43037:SF5">
    <property type="entry name" value="FERULOYL ESTERASE"/>
    <property type="match status" value="1"/>
</dbReference>
<organism evidence="3">
    <name type="scientific">uncultured Thermomonospora sp</name>
    <dbReference type="NCBI Taxonomy" id="671175"/>
    <lineage>
        <taxon>Bacteria</taxon>
        <taxon>Bacillati</taxon>
        <taxon>Actinomycetota</taxon>
        <taxon>Actinomycetes</taxon>
        <taxon>Streptosporangiales</taxon>
        <taxon>Thermomonosporaceae</taxon>
        <taxon>Thermomonospora</taxon>
        <taxon>environmental samples</taxon>
    </lineage>
</organism>
<dbReference type="PANTHER" id="PTHR43037">
    <property type="entry name" value="UNNAMED PRODUCT-RELATED"/>
    <property type="match status" value="1"/>
</dbReference>
<name>A0A060C9L0_9ACTN</name>
<protein>
    <submittedName>
        <fullName evidence="3">CAZy families CE1 protein</fullName>
    </submittedName>
</protein>
<reference evidence="3" key="1">
    <citation type="journal article" date="2013" name="Environ. Microbiol.">
        <title>Seasonally variable intestinal metagenomes of the red palm weevil (Rhynchophorus ferrugineus).</title>
        <authorList>
            <person name="Jia S."/>
            <person name="Zhang X."/>
            <person name="Zhang G."/>
            <person name="Yin A."/>
            <person name="Zhang S."/>
            <person name="Li F."/>
            <person name="Wang L."/>
            <person name="Zhao D."/>
            <person name="Yun Q."/>
            <person name="Tala"/>
            <person name="Wang J."/>
            <person name="Sun G."/>
            <person name="Baabdullah M."/>
            <person name="Yu X."/>
            <person name="Hu S."/>
            <person name="Al-Mssallem I.S."/>
            <person name="Yu J."/>
        </authorList>
    </citation>
    <scope>NUCLEOTIDE SEQUENCE</scope>
</reference>
<dbReference type="EMBL" id="KF122122">
    <property type="protein sequence ID" value="AIA89416.1"/>
    <property type="molecule type" value="Genomic_DNA"/>
</dbReference>
<proteinExistence type="predicted"/>
<dbReference type="GO" id="GO:0016787">
    <property type="term" value="F:hydrolase activity"/>
    <property type="evidence" value="ECO:0007669"/>
    <property type="project" value="UniProtKB-KW"/>
</dbReference>
<accession>A0A060C9L0</accession>
<keyword evidence="1" id="KW-0732">Signal</keyword>
<feature type="non-terminal residue" evidence="3">
    <location>
        <position position="1"/>
    </location>
</feature>
<evidence type="ECO:0000256" key="1">
    <source>
        <dbReference type="ARBA" id="ARBA00022729"/>
    </source>
</evidence>
<dbReference type="InterPro" id="IPR029058">
    <property type="entry name" value="AB_hydrolase_fold"/>
</dbReference>
<evidence type="ECO:0000256" key="2">
    <source>
        <dbReference type="ARBA" id="ARBA00022801"/>
    </source>
</evidence>
<dbReference type="InterPro" id="IPR050955">
    <property type="entry name" value="Plant_Biomass_Hydrol_Est"/>
</dbReference>